<reference evidence="3" key="1">
    <citation type="submission" date="2020-11" db="EMBL/GenBank/DDBJ databases">
        <authorList>
            <person name="Whiteford S."/>
        </authorList>
    </citation>
    <scope>NUCLEOTIDE SEQUENCE</scope>
</reference>
<feature type="compositionally biased region" description="Basic and acidic residues" evidence="1">
    <location>
        <begin position="662"/>
        <end position="673"/>
    </location>
</feature>
<dbReference type="Gene3D" id="3.40.50.300">
    <property type="entry name" value="P-loop containing nucleotide triphosphate hydrolases"/>
    <property type="match status" value="2"/>
</dbReference>
<feature type="domain" description="(+)RNA virus helicase C-terminal" evidence="2">
    <location>
        <begin position="1420"/>
        <end position="1716"/>
    </location>
</feature>
<evidence type="ECO:0000256" key="1">
    <source>
        <dbReference type="SAM" id="MobiDB-lite"/>
    </source>
</evidence>
<dbReference type="SUPFAM" id="SSF53383">
    <property type="entry name" value="PLP-dependent transferases"/>
    <property type="match status" value="1"/>
</dbReference>
<dbReference type="InterPro" id="IPR015422">
    <property type="entry name" value="PyrdxlP-dep_Trfase_small"/>
</dbReference>
<dbReference type="InterPro" id="IPR015424">
    <property type="entry name" value="PyrdxlP-dep_Trfase"/>
</dbReference>
<feature type="compositionally biased region" description="Basic and acidic residues" evidence="1">
    <location>
        <begin position="1277"/>
        <end position="1290"/>
    </location>
</feature>
<dbReference type="InterPro" id="IPR027351">
    <property type="entry name" value="(+)RNA_virus_helicase_core_dom"/>
</dbReference>
<protein>
    <submittedName>
        <fullName evidence="3">(diamondback moth) hypothetical protein</fullName>
    </submittedName>
</protein>
<dbReference type="Gene3D" id="3.90.1150.10">
    <property type="entry name" value="Aspartate Aminotransferase, domain 1"/>
    <property type="match status" value="1"/>
</dbReference>
<organism evidence="3 4">
    <name type="scientific">Plutella xylostella</name>
    <name type="common">Diamondback moth</name>
    <name type="synonym">Plutella maculipennis</name>
    <dbReference type="NCBI Taxonomy" id="51655"/>
    <lineage>
        <taxon>Eukaryota</taxon>
        <taxon>Metazoa</taxon>
        <taxon>Ecdysozoa</taxon>
        <taxon>Arthropoda</taxon>
        <taxon>Hexapoda</taxon>
        <taxon>Insecta</taxon>
        <taxon>Pterygota</taxon>
        <taxon>Neoptera</taxon>
        <taxon>Endopterygota</taxon>
        <taxon>Lepidoptera</taxon>
        <taxon>Glossata</taxon>
        <taxon>Ditrysia</taxon>
        <taxon>Yponomeutoidea</taxon>
        <taxon>Plutellidae</taxon>
        <taxon>Plutella</taxon>
    </lineage>
</organism>
<proteinExistence type="predicted"/>
<dbReference type="Gene3D" id="3.40.640.10">
    <property type="entry name" value="Type I PLP-dependent aspartate aminotransferase-like (Major domain)"/>
    <property type="match status" value="1"/>
</dbReference>
<dbReference type="Gene3D" id="3.40.50.620">
    <property type="entry name" value="HUPs"/>
    <property type="match status" value="1"/>
</dbReference>
<dbReference type="InterPro" id="IPR015421">
    <property type="entry name" value="PyrdxlP-dep_Trfase_major"/>
</dbReference>
<evidence type="ECO:0000259" key="2">
    <source>
        <dbReference type="PROSITE" id="PS51657"/>
    </source>
</evidence>
<feature type="region of interest" description="Disordered" evidence="1">
    <location>
        <begin position="1"/>
        <end position="31"/>
    </location>
</feature>
<feature type="compositionally biased region" description="Low complexity" evidence="1">
    <location>
        <begin position="1131"/>
        <end position="1146"/>
    </location>
</feature>
<feature type="region of interest" description="Disordered" evidence="1">
    <location>
        <begin position="662"/>
        <end position="682"/>
    </location>
</feature>
<feature type="region of interest" description="Disordered" evidence="1">
    <location>
        <begin position="1275"/>
        <end position="1294"/>
    </location>
</feature>
<dbReference type="EMBL" id="CAJHNJ030000041">
    <property type="protein sequence ID" value="CAG9130368.1"/>
    <property type="molecule type" value="Genomic_DNA"/>
</dbReference>
<dbReference type="PANTHER" id="PTHR43686:SF1">
    <property type="entry name" value="AMINOTRAN_5 DOMAIN-CONTAINING PROTEIN"/>
    <property type="match status" value="1"/>
</dbReference>
<dbReference type="GO" id="GO:0005524">
    <property type="term" value="F:ATP binding"/>
    <property type="evidence" value="ECO:0007669"/>
    <property type="project" value="InterPro"/>
</dbReference>
<feature type="compositionally biased region" description="Basic residues" evidence="1">
    <location>
        <begin position="1"/>
        <end position="12"/>
    </location>
</feature>
<dbReference type="PROSITE" id="PS51657">
    <property type="entry name" value="PSRV_HELICASE"/>
    <property type="match status" value="1"/>
</dbReference>
<accession>A0A8S4FSB5</accession>
<evidence type="ECO:0000313" key="4">
    <source>
        <dbReference type="Proteomes" id="UP000653454"/>
    </source>
</evidence>
<comment type="caution">
    <text evidence="3">The sequence shown here is derived from an EMBL/GenBank/DDBJ whole genome shotgun (WGS) entry which is preliminary data.</text>
</comment>
<feature type="compositionally biased region" description="Polar residues" evidence="1">
    <location>
        <begin position="770"/>
        <end position="782"/>
    </location>
</feature>
<evidence type="ECO:0000313" key="3">
    <source>
        <dbReference type="EMBL" id="CAG9130368.1"/>
    </source>
</evidence>
<dbReference type="SUPFAM" id="SSF52402">
    <property type="entry name" value="Adenine nucleotide alpha hydrolases-like"/>
    <property type="match status" value="1"/>
</dbReference>
<sequence length="1737" mass="192991">MTSVLKKSKGSKGKSESMQEDLPARWGEDSRGEKTEDVAKLVRYIDDSIVGKGNSFCGPYGRRKVVYCDYSGSGRSLSWLEEHVAQSVLPTHATQCTAFSYTSGQSELYKSESKAVIRSAVNACPEDVVIVGGALPRLLRSLTLTRVAVFVSSRETARQLAPWTECGAEIIKVPETKEGFIDLNNLEQRLIQNTGSGKRLIGFFPAASKLTGVLADDVATTILLHQYGAWAFWDYTLVAPSAAVNMNPTIPGLDEQMVKKDALFFNCEKFVGGVQGPYVAVVKKHVFESSPVFEADVDALSEKVEDWRSVDGVRAALALQLRDSVGLANIAERQDSITRQVLSHIKNIPELILLGSESPNGRRLPIFSLMVKHPRGTFLHHNFVCAILNDVFGIQARGGLNSNLNYGQDILGIDEKLLKEYEKLLDVEAQKVIAHTRKISDAKSPDIPIYNEHLRPGFCRVSLPFFMSEGELAFVLEALKMVATEGWKILPQYVVNPKTGQWRHHSCSTLKDRKSLYSVRFHDGKMTANERRISGPGIFPQTYTECLQTARNLFNRARKLAMKCSTAEPEVSFNPRIDYLRWFMLPKEAHELLLGRSANVKHIVPFDPSGYTGARKSLLFSRSHITSSPILGSSPRHFSLSALDDCQVFRLKQNQKFYSRESSVKEIHREETSPKSPSATNPVQFAIGDSVSPVHLDPRAKSMPLLVRSRCYSLGSDSPLIKFSIQNTMKEASPSSINETTASSFCNCGSQTDLQSLDDPMMSPGRMYPYSTQSSASISDCSQAGRASPTTSLTSHNSDDIHAYVKEMTKEIATEIKSEIREVISRVDDILENSEAIDQSNLSINSISSQSDRNSVSVIDVAEYLMGMSREMASEVKHEIREMVSQVDEMISPEYTGYGSRKNSPPQSARRRIGSGTELGLELNRQAATLKKCPTSPVLSGIYDDADRLCKASNAKRSPMHESSGPNSLSFNSSETSTPETIIQMVTSSSHGSPTVAKSSSSNKLSDDEICADLSCRQCCIKKTTGSSQDSGINLSFGEADSYLDFVKWRTSSDPLTNKAKKLQGRLRMCHKYEKSEVPDIIEGVPVCASEHKRQYAKFDSNNDGGRVNFQIPDESEKHSNRVTTCDWKRSSNSSSSCSERSCRSSGYSTDSRPSREEPEEPDEPECQLLKHECWDEERDDSSTDSLTDFTIDDEGKWHCPPKSVWKSCVEAIHEYGMVRAGDKVLVCLSGSRESIALLHTMHQYQFYARAKGLHFSIGFLQAFKAAASSLIGKPQRTPERRQISREPKTGKRLAQRKITRADMGQVVPPKLKTATTSNDHLENAAIEFMAITTATKQVNLLSCKTIMQTYRQENESRLKVLLEEAEACIYDNSSCQVLRGKMTEAYMAAYSEECGFVPWERNIPKLTLPHNNQMVVVAQCTRIMLEDKILAKAETINATWNSWTMPTIAWVNGVPGCGKTTWVVNNFDVSKDTIITTTTEAAVDIRNRLAHRIGDMVRTRVRTMASVLVNGFREHVGCQRLIIDEALMNHFGAIVIAARLSRASDIALIGDINQLPYIDRENLFELRNPMDVAYALREVYSGIYAATARIQSLQLKRFTDAAIPKSQTNTLFLTHTQEEKETLTSQGFGEGTGSRVLTIHEAQGLTYESVIIIKTKDKIKLHDSIPHAVVALSRHTSACTYYADDTEDAIGNLAKTAITAPKKRILEYNLKMAIKNRDKEVVAQQSRLLATQNGAE</sequence>
<dbReference type="Proteomes" id="UP000653454">
    <property type="component" value="Unassembled WGS sequence"/>
</dbReference>
<dbReference type="InterPro" id="IPR027417">
    <property type="entry name" value="P-loop_NTPase"/>
</dbReference>
<feature type="region of interest" description="Disordered" evidence="1">
    <location>
        <begin position="1121"/>
        <end position="1167"/>
    </location>
</feature>
<feature type="compositionally biased region" description="Low complexity" evidence="1">
    <location>
        <begin position="963"/>
        <end position="974"/>
    </location>
</feature>
<name>A0A8S4FSB5_PLUXY</name>
<dbReference type="SUPFAM" id="SSF52540">
    <property type="entry name" value="P-loop containing nucleoside triphosphate hydrolases"/>
    <property type="match status" value="1"/>
</dbReference>
<feature type="region of interest" description="Disordered" evidence="1">
    <location>
        <begin position="770"/>
        <end position="797"/>
    </location>
</feature>
<gene>
    <name evidence="3" type="ORF">PLXY2_LOCUS9893</name>
</gene>
<dbReference type="InterPro" id="IPR014729">
    <property type="entry name" value="Rossmann-like_a/b/a_fold"/>
</dbReference>
<keyword evidence="4" id="KW-1185">Reference proteome</keyword>
<feature type="compositionally biased region" description="Basic and acidic residues" evidence="1">
    <location>
        <begin position="13"/>
        <end position="31"/>
    </location>
</feature>
<dbReference type="PANTHER" id="PTHR43686">
    <property type="entry name" value="SULFURTRANSFERASE-RELATED"/>
    <property type="match status" value="1"/>
</dbReference>
<feature type="region of interest" description="Disordered" evidence="1">
    <location>
        <begin position="955"/>
        <end position="978"/>
    </location>
</feature>
<dbReference type="Pfam" id="PF01443">
    <property type="entry name" value="Viral_helicase1"/>
    <property type="match status" value="1"/>
</dbReference>